<dbReference type="Pfam" id="PF02517">
    <property type="entry name" value="Rce1-like"/>
    <property type="match status" value="1"/>
</dbReference>
<evidence type="ECO:0000259" key="2">
    <source>
        <dbReference type="Pfam" id="PF02517"/>
    </source>
</evidence>
<organism evidence="3 4">
    <name type="scientific">Kitasatospora cystarginea</name>
    <dbReference type="NCBI Taxonomy" id="58350"/>
    <lineage>
        <taxon>Bacteria</taxon>
        <taxon>Bacillati</taxon>
        <taxon>Actinomycetota</taxon>
        <taxon>Actinomycetes</taxon>
        <taxon>Kitasatosporales</taxon>
        <taxon>Streptomycetaceae</taxon>
        <taxon>Kitasatospora</taxon>
    </lineage>
</organism>
<dbReference type="InterPro" id="IPR003675">
    <property type="entry name" value="Rce1/LyrA-like_dom"/>
</dbReference>
<gene>
    <name evidence="3" type="ORF">GCM10010430_57190</name>
</gene>
<keyword evidence="3" id="KW-0645">Protease</keyword>
<proteinExistence type="predicted"/>
<feature type="transmembrane region" description="Helical" evidence="1">
    <location>
        <begin position="184"/>
        <end position="208"/>
    </location>
</feature>
<keyword evidence="4" id="KW-1185">Reference proteome</keyword>
<protein>
    <submittedName>
        <fullName evidence="3">CPBP family intramembrane metalloprotease</fullName>
    </submittedName>
</protein>
<feature type="transmembrane region" description="Helical" evidence="1">
    <location>
        <begin position="12"/>
        <end position="29"/>
    </location>
</feature>
<keyword evidence="1" id="KW-0472">Membrane</keyword>
<reference evidence="4" key="1">
    <citation type="journal article" date="2019" name="Int. J. Syst. Evol. Microbiol.">
        <title>The Global Catalogue of Microorganisms (GCM) 10K type strain sequencing project: providing services to taxonomists for standard genome sequencing and annotation.</title>
        <authorList>
            <consortium name="The Broad Institute Genomics Platform"/>
            <consortium name="The Broad Institute Genome Sequencing Center for Infectious Disease"/>
            <person name="Wu L."/>
            <person name="Ma J."/>
        </authorList>
    </citation>
    <scope>NUCLEOTIDE SEQUENCE [LARGE SCALE GENOMIC DNA]</scope>
    <source>
        <strain evidence="4">JCM 7356</strain>
    </source>
</reference>
<name>A0ABP5RP32_9ACTN</name>
<feature type="domain" description="CAAX prenyl protease 2/Lysostaphin resistance protein A-like" evidence="2">
    <location>
        <begin position="117"/>
        <end position="227"/>
    </location>
</feature>
<keyword evidence="3" id="KW-0482">Metalloprotease</keyword>
<sequence>MNARFRRPADTRVALGAAVVLLVLVNLTIHRWAPGWGLLTPVAAAGALLAVEHWSGGDRTELGLGRGTLRRGAVWALACVGAVAAVYLAGALLPSTRPLFQDTRNSGLSGGDIAYRVLVAVPVGTVLLEELAFRGVLYGLARRLWGPPGAMAFSSLLFGLWHILPSLHLTGEKPALGALLGGSWATALLADVGAVLFTALAGVLLCELRRRSDSLLAPAGLHWAVNSLGYLTGFLLR</sequence>
<dbReference type="Proteomes" id="UP001500305">
    <property type="component" value="Unassembled WGS sequence"/>
</dbReference>
<dbReference type="EMBL" id="BAAATR010000031">
    <property type="protein sequence ID" value="GAA2264942.1"/>
    <property type="molecule type" value="Genomic_DNA"/>
</dbReference>
<feature type="transmembrane region" description="Helical" evidence="1">
    <location>
        <begin position="72"/>
        <end position="93"/>
    </location>
</feature>
<keyword evidence="1" id="KW-0812">Transmembrane</keyword>
<dbReference type="PIRSF" id="PIRSF026622">
    <property type="entry name" value="Proteas_026622"/>
    <property type="match status" value="1"/>
</dbReference>
<evidence type="ECO:0000313" key="4">
    <source>
        <dbReference type="Proteomes" id="UP001500305"/>
    </source>
</evidence>
<evidence type="ECO:0000256" key="1">
    <source>
        <dbReference type="SAM" id="Phobius"/>
    </source>
</evidence>
<evidence type="ECO:0000313" key="3">
    <source>
        <dbReference type="EMBL" id="GAA2264942.1"/>
    </source>
</evidence>
<feature type="transmembrane region" description="Helical" evidence="1">
    <location>
        <begin position="113"/>
        <end position="132"/>
    </location>
</feature>
<comment type="caution">
    <text evidence="3">The sequence shown here is derived from an EMBL/GenBank/DDBJ whole genome shotgun (WGS) entry which is preliminary data.</text>
</comment>
<accession>A0ABP5RP32</accession>
<feature type="transmembrane region" description="Helical" evidence="1">
    <location>
        <begin position="144"/>
        <end position="164"/>
    </location>
</feature>
<dbReference type="GO" id="GO:0008237">
    <property type="term" value="F:metallopeptidase activity"/>
    <property type="evidence" value="ECO:0007669"/>
    <property type="project" value="UniProtKB-KW"/>
</dbReference>
<feature type="transmembrane region" description="Helical" evidence="1">
    <location>
        <begin position="35"/>
        <end position="51"/>
    </location>
</feature>
<dbReference type="InterPro" id="IPR015837">
    <property type="entry name" value="UCP026622_CAAX_protease"/>
</dbReference>
<keyword evidence="1" id="KW-1133">Transmembrane helix</keyword>
<keyword evidence="3" id="KW-0378">Hydrolase</keyword>